<evidence type="ECO:0000256" key="1">
    <source>
        <dbReference type="SAM" id="MobiDB-lite"/>
    </source>
</evidence>
<accession>A0ABP5B172</accession>
<name>A0ABP5B172_9ACTN</name>
<reference evidence="3" key="1">
    <citation type="journal article" date="2019" name="Int. J. Syst. Evol. Microbiol.">
        <title>The Global Catalogue of Microorganisms (GCM) 10K type strain sequencing project: providing services to taxonomists for standard genome sequencing and annotation.</title>
        <authorList>
            <consortium name="The Broad Institute Genomics Platform"/>
            <consortium name="The Broad Institute Genome Sequencing Center for Infectious Disease"/>
            <person name="Wu L."/>
            <person name="Ma J."/>
        </authorList>
    </citation>
    <scope>NUCLEOTIDE SEQUENCE [LARGE SCALE GENOMIC DNA]</scope>
    <source>
        <strain evidence="3">JCM 13581</strain>
    </source>
</reference>
<gene>
    <name evidence="2" type="ORF">GCM10009716_37330</name>
</gene>
<comment type="caution">
    <text evidence="2">The sequence shown here is derived from an EMBL/GenBank/DDBJ whole genome shotgun (WGS) entry which is preliminary data.</text>
</comment>
<dbReference type="EMBL" id="BAAAMJ010000043">
    <property type="protein sequence ID" value="GAA1925607.1"/>
    <property type="molecule type" value="Genomic_DNA"/>
</dbReference>
<evidence type="ECO:0000313" key="3">
    <source>
        <dbReference type="Proteomes" id="UP001501303"/>
    </source>
</evidence>
<feature type="compositionally biased region" description="Basic and acidic residues" evidence="1">
    <location>
        <begin position="25"/>
        <end position="51"/>
    </location>
</feature>
<evidence type="ECO:0000313" key="2">
    <source>
        <dbReference type="EMBL" id="GAA1925607.1"/>
    </source>
</evidence>
<proteinExistence type="predicted"/>
<organism evidence="2 3">
    <name type="scientific">Streptomyces sodiiphilus</name>
    <dbReference type="NCBI Taxonomy" id="226217"/>
    <lineage>
        <taxon>Bacteria</taxon>
        <taxon>Bacillati</taxon>
        <taxon>Actinomycetota</taxon>
        <taxon>Actinomycetes</taxon>
        <taxon>Kitasatosporales</taxon>
        <taxon>Streptomycetaceae</taxon>
        <taxon>Streptomyces</taxon>
    </lineage>
</organism>
<protein>
    <submittedName>
        <fullName evidence="2">Uncharacterized protein</fullName>
    </submittedName>
</protein>
<sequence length="103" mass="11495">MRRPDPGNHMSRTSIVDCVTAKPEITPRDKRIQSGGHKDADPDRASTVTRDGHRIGEPASLCRRRRFVPRSEFAAMSRTAPEISLTAFRADQDAVIRSALPRD</sequence>
<dbReference type="Proteomes" id="UP001501303">
    <property type="component" value="Unassembled WGS sequence"/>
</dbReference>
<keyword evidence="3" id="KW-1185">Reference proteome</keyword>
<feature type="region of interest" description="Disordered" evidence="1">
    <location>
        <begin position="22"/>
        <end position="51"/>
    </location>
</feature>